<feature type="non-terminal residue" evidence="2">
    <location>
        <position position="1"/>
    </location>
</feature>
<organism evidence="2 3">
    <name type="scientific">Xenoophorus captivus</name>
    <dbReference type="NCBI Taxonomy" id="1517983"/>
    <lineage>
        <taxon>Eukaryota</taxon>
        <taxon>Metazoa</taxon>
        <taxon>Chordata</taxon>
        <taxon>Craniata</taxon>
        <taxon>Vertebrata</taxon>
        <taxon>Euteleostomi</taxon>
        <taxon>Actinopterygii</taxon>
        <taxon>Neopterygii</taxon>
        <taxon>Teleostei</taxon>
        <taxon>Neoteleostei</taxon>
        <taxon>Acanthomorphata</taxon>
        <taxon>Ovalentaria</taxon>
        <taxon>Atherinomorphae</taxon>
        <taxon>Cyprinodontiformes</taxon>
        <taxon>Goodeidae</taxon>
        <taxon>Xenoophorus</taxon>
    </lineage>
</organism>
<dbReference type="PANTHER" id="PTHR10824:SF17">
    <property type="entry name" value="ACYL-COENZYME A THIOESTERASE 6"/>
    <property type="match status" value="1"/>
</dbReference>
<dbReference type="PANTHER" id="PTHR10824">
    <property type="entry name" value="ACYL-COENZYME A THIOESTERASE-RELATED"/>
    <property type="match status" value="1"/>
</dbReference>
<proteinExistence type="predicted"/>
<protein>
    <recommendedName>
        <fullName evidence="1">BAAT/Acyl-CoA thioester hydrolase C-terminal domain-containing protein</fullName>
    </recommendedName>
</protein>
<dbReference type="EMBL" id="JAHRIN010080280">
    <property type="protein sequence ID" value="MEQ2219652.1"/>
    <property type="molecule type" value="Genomic_DNA"/>
</dbReference>
<evidence type="ECO:0000313" key="3">
    <source>
        <dbReference type="Proteomes" id="UP001434883"/>
    </source>
</evidence>
<dbReference type="InterPro" id="IPR014940">
    <property type="entry name" value="BAAT_C"/>
</dbReference>
<comment type="caution">
    <text evidence="2">The sequence shown here is derived from an EMBL/GenBank/DDBJ whole genome shotgun (WGS) entry which is preliminary data.</text>
</comment>
<evidence type="ECO:0000259" key="1">
    <source>
        <dbReference type="Pfam" id="PF08840"/>
    </source>
</evidence>
<dbReference type="InterPro" id="IPR029058">
    <property type="entry name" value="AB_hydrolase_fold"/>
</dbReference>
<keyword evidence="3" id="KW-1185">Reference proteome</keyword>
<gene>
    <name evidence="2" type="ORF">XENOCAPTIV_021332</name>
</gene>
<dbReference type="SUPFAM" id="SSF53474">
    <property type="entry name" value="alpha/beta-Hydrolases"/>
    <property type="match status" value="1"/>
</dbReference>
<name>A0ABV0SJN6_9TELE</name>
<dbReference type="Gene3D" id="3.40.50.1820">
    <property type="entry name" value="alpha/beta hydrolase"/>
    <property type="match status" value="1"/>
</dbReference>
<sequence>GSYKFTRNPENYNRSRSLEVNSKGVGIVSRSKAGDIALSLAAFVRGVKAVVWINGCSANAGLPLYYKNRQLLPALMFDHKKVFSTNSGAVISKYAMPDPLKPEGRDSLVPIERACGSFLFVASEDDLNWDSKAYMENMVERLTHNGKENFESVFYPGAGHCLEPPYEPFCSSCMHPFARMPALWGGEPRAHVAAEVHLWRKIQEFLRTHLSCEAAQTKSKF</sequence>
<dbReference type="Proteomes" id="UP001434883">
    <property type="component" value="Unassembled WGS sequence"/>
</dbReference>
<dbReference type="Pfam" id="PF08840">
    <property type="entry name" value="BAAT_C"/>
    <property type="match status" value="1"/>
</dbReference>
<reference evidence="2 3" key="1">
    <citation type="submission" date="2021-06" db="EMBL/GenBank/DDBJ databases">
        <authorList>
            <person name="Palmer J.M."/>
        </authorList>
    </citation>
    <scope>NUCLEOTIDE SEQUENCE [LARGE SCALE GENOMIC DNA]</scope>
    <source>
        <strain evidence="2 3">XC_2019</strain>
        <tissue evidence="2">Muscle</tissue>
    </source>
</reference>
<feature type="domain" description="BAAT/Acyl-CoA thioester hydrolase C-terminal" evidence="1">
    <location>
        <begin position="19"/>
        <end position="211"/>
    </location>
</feature>
<evidence type="ECO:0000313" key="2">
    <source>
        <dbReference type="EMBL" id="MEQ2219652.1"/>
    </source>
</evidence>
<accession>A0ABV0SJN6</accession>